<evidence type="ECO:0000313" key="1">
    <source>
        <dbReference type="EMBL" id="GID61284.1"/>
    </source>
</evidence>
<dbReference type="Proteomes" id="UP000612282">
    <property type="component" value="Unassembled WGS sequence"/>
</dbReference>
<accession>A0ABQ3XRZ2</accession>
<sequence>MVNHRVGNRSASYEAPSPAAPTMTGYRFVCSGWNDYCGRPVPALGQRNLPESGDGMFGEKARVSHIATSGGLCLTPTDPSCNKHKFRHPPTDEDVRQAQKNLADAGYGDALVRLARPNDPAPPSSLIYAVGVGDSCIIGHSELIPVDGRGPIDEVTGKFPSGQCLND</sequence>
<gene>
    <name evidence="1" type="ORF">Aco03nite_096880</name>
</gene>
<keyword evidence="2" id="KW-1185">Reference proteome</keyword>
<evidence type="ECO:0008006" key="3">
    <source>
        <dbReference type="Google" id="ProtNLM"/>
    </source>
</evidence>
<dbReference type="EMBL" id="BOMG01000122">
    <property type="protein sequence ID" value="GID61284.1"/>
    <property type="molecule type" value="Genomic_DNA"/>
</dbReference>
<reference evidence="1 2" key="1">
    <citation type="submission" date="2021-01" db="EMBL/GenBank/DDBJ databases">
        <title>Whole genome shotgun sequence of Actinoplanes couchii NBRC 106145.</title>
        <authorList>
            <person name="Komaki H."/>
            <person name="Tamura T."/>
        </authorList>
    </citation>
    <scope>NUCLEOTIDE SEQUENCE [LARGE SCALE GENOMIC DNA]</scope>
    <source>
        <strain evidence="1 2">NBRC 106145</strain>
    </source>
</reference>
<organism evidence="1 2">
    <name type="scientific">Actinoplanes couchii</name>
    <dbReference type="NCBI Taxonomy" id="403638"/>
    <lineage>
        <taxon>Bacteria</taxon>
        <taxon>Bacillati</taxon>
        <taxon>Actinomycetota</taxon>
        <taxon>Actinomycetes</taxon>
        <taxon>Micromonosporales</taxon>
        <taxon>Micromonosporaceae</taxon>
        <taxon>Actinoplanes</taxon>
    </lineage>
</organism>
<proteinExistence type="predicted"/>
<comment type="caution">
    <text evidence="1">The sequence shown here is derived from an EMBL/GenBank/DDBJ whole genome shotgun (WGS) entry which is preliminary data.</text>
</comment>
<name>A0ABQ3XRZ2_9ACTN</name>
<evidence type="ECO:0000313" key="2">
    <source>
        <dbReference type="Proteomes" id="UP000612282"/>
    </source>
</evidence>
<protein>
    <recommendedName>
        <fullName evidence="3">PASTA domain-containing protein</fullName>
    </recommendedName>
</protein>